<evidence type="ECO:0000313" key="3">
    <source>
        <dbReference type="Proteomes" id="UP001338582"/>
    </source>
</evidence>
<gene>
    <name evidence="2" type="ORF">PUMCH_000895</name>
</gene>
<organism evidence="2 3">
    <name type="scientific">Australozyma saopauloensis</name>
    <dbReference type="NCBI Taxonomy" id="291208"/>
    <lineage>
        <taxon>Eukaryota</taxon>
        <taxon>Fungi</taxon>
        <taxon>Dikarya</taxon>
        <taxon>Ascomycota</taxon>
        <taxon>Saccharomycotina</taxon>
        <taxon>Pichiomycetes</taxon>
        <taxon>Metschnikowiaceae</taxon>
        <taxon>Australozyma</taxon>
    </lineage>
</organism>
<evidence type="ECO:0000256" key="1">
    <source>
        <dbReference type="SAM" id="MobiDB-lite"/>
    </source>
</evidence>
<dbReference type="KEGG" id="asau:88171963"/>
<accession>A0AAX4H592</accession>
<sequence>MLFSARSGNLRKSIKRSLHIKAATNVRSALSLRAGSPSSNALLFLRLLRSPGHLTFVTANVALLVHLQMLSTRHKHQLANQFELDLVELQRFDETVLDLDSETELIQSQINLIKQAKRKDSEVRPTQNGFRSGLLSPQLVARRLRAEHHSENQYKLAHSFASQRVAVKLLAELPELLEKLFPETTEAPVNESLVDYKAEKKYTSPLQNSLMLLSSLMLKQFLVELNLKQTFNDEALLNSYPDSSYLTESNLSKSFTERDRASVASLLESLAEDGKSVHLKDILADVGDNVAFNSVGLKREDFYNYKSAHWLNYSYSDVTHLIEAGPQPRFQSPVVNDEEYLTKITALFSQHKADTHPFRHINLALGLAKLLANGGVYSPSLSIFRVLLDKFGELRMYSYQSLVYDALPSFENGDADPLSERPDADSFTRSLYVKLIEEDPEYLQSLIRYETRNEHYDNLKYLLNFLEPDGKQLPSFIPLFFSNKVVKDAALDSRHEPVLVSLSTIENALDTCAQLGDYERMDRLLIKLFASLVTTAEGVRIALNKLADLYPTVTKMSPTTSYKVLLTDKVLKTLGETYVKRNDVLRLQWLQPYVHARLQEDSSSAALRKLGLQLEAITPKSKAGKPKTMTSSTKAKSDKFQNPKLQQKILSRDIPISSARMDRVVSMAA</sequence>
<dbReference type="GeneID" id="88171963"/>
<evidence type="ECO:0008006" key="4">
    <source>
        <dbReference type="Google" id="ProtNLM"/>
    </source>
</evidence>
<proteinExistence type="predicted"/>
<feature type="region of interest" description="Disordered" evidence="1">
    <location>
        <begin position="621"/>
        <end position="644"/>
    </location>
</feature>
<evidence type="ECO:0000313" key="2">
    <source>
        <dbReference type="EMBL" id="WPK23653.1"/>
    </source>
</evidence>
<dbReference type="Proteomes" id="UP001338582">
    <property type="component" value="Chromosome 1"/>
</dbReference>
<dbReference type="RefSeq" id="XP_062876039.1">
    <property type="nucleotide sequence ID" value="XM_063019969.1"/>
</dbReference>
<keyword evidence="3" id="KW-1185">Reference proteome</keyword>
<protein>
    <recommendedName>
        <fullName evidence="4">ATPase expression protein 1</fullName>
    </recommendedName>
</protein>
<dbReference type="AlphaFoldDB" id="A0AAX4H592"/>
<reference evidence="2 3" key="1">
    <citation type="submission" date="2023-10" db="EMBL/GenBank/DDBJ databases">
        <title>Draft Genome Sequence of Candida saopaulonensis from a very Premature Infant with Sepsis.</title>
        <authorList>
            <person name="Ning Y."/>
            <person name="Dai R."/>
            <person name="Xiao M."/>
            <person name="Xu Y."/>
            <person name="Yan Q."/>
            <person name="Zhang L."/>
        </authorList>
    </citation>
    <scope>NUCLEOTIDE SEQUENCE [LARGE SCALE GENOMIC DNA]</scope>
    <source>
        <strain evidence="2 3">19XY460</strain>
    </source>
</reference>
<name>A0AAX4H592_9ASCO</name>
<dbReference type="EMBL" id="CP138894">
    <property type="protein sequence ID" value="WPK23653.1"/>
    <property type="molecule type" value="Genomic_DNA"/>
</dbReference>